<reference evidence="1 2" key="2">
    <citation type="journal article" date="2012" name="Proc. Natl. Acad. Sci. U.S.A.">
        <title>Antigenic diversity is generated by distinct evolutionary mechanisms in African trypanosome species.</title>
        <authorList>
            <person name="Jackson A.P."/>
            <person name="Berry A."/>
            <person name="Aslett M."/>
            <person name="Allison H.C."/>
            <person name="Burton P."/>
            <person name="Vavrova-Anderson J."/>
            <person name="Brown R."/>
            <person name="Browne H."/>
            <person name="Corton N."/>
            <person name="Hauser H."/>
            <person name="Gamble J."/>
            <person name="Gilderthorp R."/>
            <person name="Marcello L."/>
            <person name="McQuillan J."/>
            <person name="Otto T.D."/>
            <person name="Quail M.A."/>
            <person name="Sanders M.J."/>
            <person name="van Tonder A."/>
            <person name="Ginger M.L."/>
            <person name="Field M.C."/>
            <person name="Barry J.D."/>
            <person name="Hertz-Fowler C."/>
            <person name="Berriman M."/>
        </authorList>
    </citation>
    <scope>NUCLEOTIDE SEQUENCE [LARGE SCALE GENOMIC DNA]</scope>
    <source>
        <strain evidence="1 2">IL3000</strain>
    </source>
</reference>
<sequence length="174" mass="19334">MIRQNLDVVPVVQPKHRLEEDARLAAEKRQRSLAGSSAAAAQPQVVRYIISNSDKTTGEEPEEPNKRNGLRLFALDSTFPSDDSRSLRTLHVLDASRGTWRHVTRSVYRGVLFSRHSTEKPDDSDDDGEDYRFSSLPLPGYENKSCFLLALPPATDGDVGVAQARPLNVPIHSL</sequence>
<organism evidence="1 2">
    <name type="scientific">Trypanosoma congolense (strain IL3000)</name>
    <dbReference type="NCBI Taxonomy" id="1068625"/>
    <lineage>
        <taxon>Eukaryota</taxon>
        <taxon>Discoba</taxon>
        <taxon>Euglenozoa</taxon>
        <taxon>Kinetoplastea</taxon>
        <taxon>Metakinetoplastina</taxon>
        <taxon>Trypanosomatida</taxon>
        <taxon>Trypanosomatidae</taxon>
        <taxon>Trypanosoma</taxon>
        <taxon>Nannomonas</taxon>
    </lineage>
</organism>
<protein>
    <submittedName>
        <fullName evidence="1">WGS project CAEQ00000000 data, annotated contig 308</fullName>
    </submittedName>
</protein>
<feature type="non-terminal residue" evidence="1">
    <location>
        <position position="174"/>
    </location>
</feature>
<evidence type="ECO:0000313" key="2">
    <source>
        <dbReference type="Proteomes" id="UP000000702"/>
    </source>
</evidence>
<dbReference type="AlphaFoldDB" id="F9WES0"/>
<gene>
    <name evidence="1" type="ORF">TCIL3000_0_07970</name>
</gene>
<accession>F9WES0</accession>
<evidence type="ECO:0000313" key="1">
    <source>
        <dbReference type="EMBL" id="CCD15786.1"/>
    </source>
</evidence>
<keyword evidence="2" id="KW-1185">Reference proteome</keyword>
<name>F9WES0_TRYCI</name>
<proteinExistence type="predicted"/>
<reference evidence="2" key="1">
    <citation type="submission" date="2011-07" db="EMBL/GenBank/DDBJ databases">
        <title>Divergent evolution of antigenic variation in African trypanosomes.</title>
        <authorList>
            <person name="Jackson A.P."/>
            <person name="Berry A."/>
            <person name="Allison H.C."/>
            <person name="Burton P."/>
            <person name="Anderson J."/>
            <person name="Aslett M."/>
            <person name="Brown R."/>
            <person name="Corton N."/>
            <person name="Harris D."/>
            <person name="Hauser H."/>
            <person name="Gamble J."/>
            <person name="Gilderthorp R."/>
            <person name="McQuillan J."/>
            <person name="Quail M.A."/>
            <person name="Sanders M."/>
            <person name="Van Tonder A."/>
            <person name="Ginger M.L."/>
            <person name="Donelson J.E."/>
            <person name="Field M.C."/>
            <person name="Barry J.D."/>
            <person name="Berriman M."/>
            <person name="Hertz-Fowler C."/>
        </authorList>
    </citation>
    <scope>NUCLEOTIDE SEQUENCE [LARGE SCALE GENOMIC DNA]</scope>
    <source>
        <strain evidence="2">IL3000</strain>
    </source>
</reference>
<dbReference type="Proteomes" id="UP000000702">
    <property type="component" value="Unassembled WGS sequence"/>
</dbReference>
<dbReference type="EMBL" id="CAEQ01002057">
    <property type="protein sequence ID" value="CCD15786.1"/>
    <property type="molecule type" value="Genomic_DNA"/>
</dbReference>
<comment type="caution">
    <text evidence="1">The sequence shown here is derived from an EMBL/GenBank/DDBJ whole genome shotgun (WGS) entry which is preliminary data.</text>
</comment>